<feature type="region of interest" description="Disordered" evidence="1">
    <location>
        <begin position="160"/>
        <end position="196"/>
    </location>
</feature>
<proteinExistence type="predicted"/>
<sequence>MRPSPSSCILVPASSPSSTPSPTRTTRRTMPDSSFFHPSSIQQPYAPTLRRRLIDVGDMTVDEPEIRDLLAEQEDIEEEIIHNIPGDDDNDTLTFRDMAKAATPKWYNRHPPLNTTIATPLSSPTLPTPRTPLAEVFVTDDRTPVARKLKSYKRAVVSTASKSPSIDHVETRGKHSFSPSAISSTHPEGSSLSLTPPPRIEIQLDNSESRQVLKDALGSSVCTLDLPSPTGASIVDTLMPSVAFGSSVCTLDLPPPTEALIADTPMPILDSSSSSRMSLDVPMSQARLRPSPPSVDNANRLSVDLQSSFQLHLNSSDTTFDLLNEKMSFFNSKDGLDSFLDNVDIDDSFDRDDLGEVKQFKDLPIKGTTSPKGTDSIKGVEKASPVNTDRVLDDHRTLPINFEELKPADVITHSGPILIEKPSSASSSPTIRNKPKPRLSSCVAKSREVLTSTLPKTLEKKTSTLSTPSTSSVLQYPPRPVPALKIVKRSQILSQSSVPTHASRRRSSLAAPPLPTLRTNLRSTSPEMASTSTINGNKPAHSLQPGRGVNTTNRSGPRRVLISEGPKLNTVSNTRTAGLVEQPKASPATIGPRRIVVAPAVSEKVSTVTARPAAQVSSGLRQPQKYSTMGPSSAIPKPVPRAAGSKLPAPTKARFGVPVGFAGGSAKGLPVRRVT</sequence>
<name>A0A9P5NXW1_GYMJU</name>
<protein>
    <submittedName>
        <fullName evidence="2">Uncharacterized protein</fullName>
    </submittedName>
</protein>
<reference evidence="2" key="1">
    <citation type="submission" date="2020-11" db="EMBL/GenBank/DDBJ databases">
        <authorList>
            <consortium name="DOE Joint Genome Institute"/>
            <person name="Ahrendt S."/>
            <person name="Riley R."/>
            <person name="Andreopoulos W."/>
            <person name="LaButti K."/>
            <person name="Pangilinan J."/>
            <person name="Ruiz-duenas F.J."/>
            <person name="Barrasa J.M."/>
            <person name="Sanchez-Garcia M."/>
            <person name="Camarero S."/>
            <person name="Miyauchi S."/>
            <person name="Serrano A."/>
            <person name="Linde D."/>
            <person name="Babiker R."/>
            <person name="Drula E."/>
            <person name="Ayuso-Fernandez I."/>
            <person name="Pacheco R."/>
            <person name="Padilla G."/>
            <person name="Ferreira P."/>
            <person name="Barriuso J."/>
            <person name="Kellner H."/>
            <person name="Castanera R."/>
            <person name="Alfaro M."/>
            <person name="Ramirez L."/>
            <person name="Pisabarro A.G."/>
            <person name="Kuo A."/>
            <person name="Tritt A."/>
            <person name="Lipzen A."/>
            <person name="He G."/>
            <person name="Yan M."/>
            <person name="Ng V."/>
            <person name="Cullen D."/>
            <person name="Martin F."/>
            <person name="Rosso M.-N."/>
            <person name="Henrissat B."/>
            <person name="Hibbett D."/>
            <person name="Martinez A.T."/>
            <person name="Grigoriev I.V."/>
        </authorList>
    </citation>
    <scope>NUCLEOTIDE SEQUENCE</scope>
    <source>
        <strain evidence="2">AH 44721</strain>
    </source>
</reference>
<feature type="region of interest" description="Disordered" evidence="1">
    <location>
        <begin position="419"/>
        <end position="440"/>
    </location>
</feature>
<keyword evidence="3" id="KW-1185">Reference proteome</keyword>
<evidence type="ECO:0000313" key="2">
    <source>
        <dbReference type="EMBL" id="KAF8913044.1"/>
    </source>
</evidence>
<feature type="compositionally biased region" description="Polar residues" evidence="1">
    <location>
        <begin position="177"/>
        <end position="194"/>
    </location>
</feature>
<evidence type="ECO:0000256" key="1">
    <source>
        <dbReference type="SAM" id="MobiDB-lite"/>
    </source>
</evidence>
<feature type="compositionally biased region" description="Polar residues" evidence="1">
    <location>
        <begin position="517"/>
        <end position="536"/>
    </location>
</feature>
<feature type="region of interest" description="Disordered" evidence="1">
    <location>
        <begin position="495"/>
        <end position="560"/>
    </location>
</feature>
<feature type="region of interest" description="Disordered" evidence="1">
    <location>
        <begin position="1"/>
        <end position="42"/>
    </location>
</feature>
<feature type="compositionally biased region" description="Polar residues" evidence="1">
    <location>
        <begin position="613"/>
        <end position="631"/>
    </location>
</feature>
<dbReference type="AlphaFoldDB" id="A0A9P5NXW1"/>
<accession>A0A9P5NXW1</accession>
<dbReference type="EMBL" id="JADNYJ010000002">
    <property type="protein sequence ID" value="KAF8913044.1"/>
    <property type="molecule type" value="Genomic_DNA"/>
</dbReference>
<dbReference type="Proteomes" id="UP000724874">
    <property type="component" value="Unassembled WGS sequence"/>
</dbReference>
<evidence type="ECO:0000313" key="3">
    <source>
        <dbReference type="Proteomes" id="UP000724874"/>
    </source>
</evidence>
<feature type="region of interest" description="Disordered" evidence="1">
    <location>
        <begin position="365"/>
        <end position="385"/>
    </location>
</feature>
<feature type="region of interest" description="Disordered" evidence="1">
    <location>
        <begin position="613"/>
        <end position="650"/>
    </location>
</feature>
<feature type="compositionally biased region" description="Low complexity" evidence="1">
    <location>
        <begin position="14"/>
        <end position="24"/>
    </location>
</feature>
<comment type="caution">
    <text evidence="2">The sequence shown here is derived from an EMBL/GenBank/DDBJ whole genome shotgun (WGS) entry which is preliminary data.</text>
</comment>
<dbReference type="OrthoDB" id="3266894at2759"/>
<organism evidence="2 3">
    <name type="scientific">Gymnopilus junonius</name>
    <name type="common">Spectacular rustgill mushroom</name>
    <name type="synonym">Gymnopilus spectabilis subsp. junonius</name>
    <dbReference type="NCBI Taxonomy" id="109634"/>
    <lineage>
        <taxon>Eukaryota</taxon>
        <taxon>Fungi</taxon>
        <taxon>Dikarya</taxon>
        <taxon>Basidiomycota</taxon>
        <taxon>Agaricomycotina</taxon>
        <taxon>Agaricomycetes</taxon>
        <taxon>Agaricomycetidae</taxon>
        <taxon>Agaricales</taxon>
        <taxon>Agaricineae</taxon>
        <taxon>Hymenogastraceae</taxon>
        <taxon>Gymnopilus</taxon>
    </lineage>
</organism>
<gene>
    <name evidence="2" type="ORF">CPB84DRAFT_1820517</name>
</gene>